<evidence type="ECO:0000256" key="3">
    <source>
        <dbReference type="PROSITE-ProRule" id="PRU00221"/>
    </source>
</evidence>
<dbReference type="InterPro" id="IPR015943">
    <property type="entry name" value="WD40/YVTN_repeat-like_dom_sf"/>
</dbReference>
<evidence type="ECO:0000256" key="1">
    <source>
        <dbReference type="ARBA" id="ARBA00022574"/>
    </source>
</evidence>
<reference evidence="4" key="1">
    <citation type="submission" date="2021-01" db="EMBL/GenBank/DDBJ databases">
        <authorList>
            <person name="Corre E."/>
            <person name="Pelletier E."/>
            <person name="Niang G."/>
            <person name="Scheremetjew M."/>
            <person name="Finn R."/>
            <person name="Kale V."/>
            <person name="Holt S."/>
            <person name="Cochrane G."/>
            <person name="Meng A."/>
            <person name="Brown T."/>
            <person name="Cohen L."/>
        </authorList>
    </citation>
    <scope>NUCLEOTIDE SEQUENCE</scope>
    <source>
        <strain evidence="4">CCMP1510</strain>
    </source>
</reference>
<name>A0A7S3K1N5_9STRA</name>
<dbReference type="PANTHER" id="PTHR22847">
    <property type="entry name" value="WD40 REPEAT PROTEIN"/>
    <property type="match status" value="1"/>
</dbReference>
<sequence>MKTKVDEIIWKAYAEQSSVGHDVIVILPSTNTNAPPTFGASQLAAPQSTSVVPGNFTFGASQLISGNVVPASGLGSTLNTADTDTNRLYALGSILKARAPVLVDLMNTEVFPSVIDLSTSELTASALKATLDYVHGALDTEPHRLELVRDYSTLCSMLNAAHYCGAESFQLWIETALIEDHIYNIDANDLRNLTEDARAKNANVLYVAASRELARRAPVDVLRSASSDVLAEIIQSQVQKKDVQGEIIIAGAPGKIVSCDLKSGSFLQSIQGDINSVCWSVAISSGGARMLASTCDNSKVQLWNPDNFDQVVHIFEGHTDTVWTVAFSQPAGALLASASQDCSVKIWNTSKGTCVKTLIDHTGGVGSVCFSPEKNLSSTLISGSADTTCRVYDTANWTLLYTLSGHAGSINCLGYSPNAATIVSTGNTDNLMKLWSLGECLRTFTGDSPFTCVAFTPDGATLASSSLSDASIKLWCPVSGTLLQVITEPSSAVYSIAFADDGTLVSVASDSSILVWDLALSISRLAFKVEGLDMAGIVHGFRPGKFLALRLNNESSR</sequence>
<dbReference type="PRINTS" id="PR00320">
    <property type="entry name" value="GPROTEINBRPT"/>
</dbReference>
<dbReference type="SMART" id="SM00320">
    <property type="entry name" value="WD40"/>
    <property type="match status" value="6"/>
</dbReference>
<dbReference type="Gene3D" id="2.130.10.10">
    <property type="entry name" value="YVTN repeat-like/Quinoprotein amine dehydrogenase"/>
    <property type="match status" value="3"/>
</dbReference>
<feature type="repeat" description="WD" evidence="3">
    <location>
        <begin position="358"/>
        <end position="402"/>
    </location>
</feature>
<protein>
    <recommendedName>
        <fullName evidence="5">Anaphase-promoting complex subunit 4 WD40 domain-containing protein</fullName>
    </recommendedName>
</protein>
<evidence type="ECO:0000256" key="2">
    <source>
        <dbReference type="ARBA" id="ARBA00022737"/>
    </source>
</evidence>
<dbReference type="InterPro" id="IPR036322">
    <property type="entry name" value="WD40_repeat_dom_sf"/>
</dbReference>
<organism evidence="4">
    <name type="scientific">Aureoumbra lagunensis</name>
    <dbReference type="NCBI Taxonomy" id="44058"/>
    <lineage>
        <taxon>Eukaryota</taxon>
        <taxon>Sar</taxon>
        <taxon>Stramenopiles</taxon>
        <taxon>Ochrophyta</taxon>
        <taxon>Pelagophyceae</taxon>
        <taxon>Pelagomonadales</taxon>
        <taxon>Aureoumbra</taxon>
    </lineage>
</organism>
<evidence type="ECO:0008006" key="5">
    <source>
        <dbReference type="Google" id="ProtNLM"/>
    </source>
</evidence>
<dbReference type="PROSITE" id="PS00678">
    <property type="entry name" value="WD_REPEATS_1"/>
    <property type="match status" value="1"/>
</dbReference>
<dbReference type="CDD" id="cd00200">
    <property type="entry name" value="WD40"/>
    <property type="match status" value="1"/>
</dbReference>
<dbReference type="PROSITE" id="PS50082">
    <property type="entry name" value="WD_REPEATS_2"/>
    <property type="match status" value="4"/>
</dbReference>
<keyword evidence="2" id="KW-0677">Repeat</keyword>
<dbReference type="GO" id="GO:1990234">
    <property type="term" value="C:transferase complex"/>
    <property type="evidence" value="ECO:0007669"/>
    <property type="project" value="UniProtKB-ARBA"/>
</dbReference>
<dbReference type="InterPro" id="IPR020472">
    <property type="entry name" value="WD40_PAC1"/>
</dbReference>
<dbReference type="AlphaFoldDB" id="A0A7S3K1N5"/>
<feature type="repeat" description="WD" evidence="3">
    <location>
        <begin position="486"/>
        <end position="518"/>
    </location>
</feature>
<dbReference type="InterPro" id="IPR019775">
    <property type="entry name" value="WD40_repeat_CS"/>
</dbReference>
<gene>
    <name evidence="4" type="ORF">ALAG00032_LOCUS12932</name>
</gene>
<dbReference type="Pfam" id="PF00400">
    <property type="entry name" value="WD40"/>
    <property type="match status" value="5"/>
</dbReference>
<accession>A0A7S3K1N5</accession>
<keyword evidence="1 3" id="KW-0853">WD repeat</keyword>
<dbReference type="InterPro" id="IPR001680">
    <property type="entry name" value="WD40_rpt"/>
</dbReference>
<dbReference type="PANTHER" id="PTHR22847:SF637">
    <property type="entry name" value="WD REPEAT DOMAIN 5B"/>
    <property type="match status" value="1"/>
</dbReference>
<evidence type="ECO:0000313" key="4">
    <source>
        <dbReference type="EMBL" id="CAE0372149.1"/>
    </source>
</evidence>
<dbReference type="EMBL" id="HBIJ01019767">
    <property type="protein sequence ID" value="CAE0372149.1"/>
    <property type="molecule type" value="Transcribed_RNA"/>
</dbReference>
<feature type="repeat" description="WD" evidence="3">
    <location>
        <begin position="315"/>
        <end position="357"/>
    </location>
</feature>
<feature type="repeat" description="WD" evidence="3">
    <location>
        <begin position="403"/>
        <end position="437"/>
    </location>
</feature>
<dbReference type="SUPFAM" id="SSF50978">
    <property type="entry name" value="WD40 repeat-like"/>
    <property type="match status" value="1"/>
</dbReference>
<proteinExistence type="predicted"/>
<dbReference type="PROSITE" id="PS50294">
    <property type="entry name" value="WD_REPEATS_REGION"/>
    <property type="match status" value="2"/>
</dbReference>